<gene>
    <name evidence="1" type="ORF">GR156_18575</name>
</gene>
<evidence type="ECO:0000313" key="2">
    <source>
        <dbReference type="Proteomes" id="UP000440304"/>
    </source>
</evidence>
<proteinExistence type="predicted"/>
<reference evidence="1 2" key="1">
    <citation type="submission" date="2019-12" db="EMBL/GenBank/DDBJ databases">
        <title>Shinella granuli gen. nov., sp. nov., and proposal of the reclassification of Zoogloea ramigera ATCC 19623 as Shinella zoogloeoides sp. nov.</title>
        <authorList>
            <person name="Gao J."/>
        </authorList>
    </citation>
    <scope>NUCLEOTIDE SEQUENCE [LARGE SCALE GENOMIC DNA]</scope>
    <source>
        <strain evidence="1 2">DSM 287</strain>
    </source>
</reference>
<evidence type="ECO:0000313" key="1">
    <source>
        <dbReference type="EMBL" id="MXO02326.1"/>
    </source>
</evidence>
<sequence>MNNLSIKLDGHNNINPATLMAEIDAFYNALPEETKREIAIEGLETRITEALLRDLRNKVAEPVGDMTEEDRKKHFSIISNMALSLNTSRDVCFSSDL</sequence>
<dbReference type="Proteomes" id="UP000440304">
    <property type="component" value="Unassembled WGS sequence"/>
</dbReference>
<dbReference type="RefSeq" id="WP_160787620.1">
    <property type="nucleotide sequence ID" value="NZ_CP086610.1"/>
</dbReference>
<accession>A0A6N8TJB5</accession>
<protein>
    <submittedName>
        <fullName evidence="1">Uncharacterized protein</fullName>
    </submittedName>
</protein>
<dbReference type="EMBL" id="WUML01000020">
    <property type="protein sequence ID" value="MXO02326.1"/>
    <property type="molecule type" value="Genomic_DNA"/>
</dbReference>
<dbReference type="AlphaFoldDB" id="A0A6N8TJB5"/>
<name>A0A6N8TJB5_SHIZO</name>
<comment type="caution">
    <text evidence="1">The sequence shown here is derived from an EMBL/GenBank/DDBJ whole genome shotgun (WGS) entry which is preliminary data.</text>
</comment>
<organism evidence="1 2">
    <name type="scientific">Shinella zoogloeoides</name>
    <name type="common">Crabtreella saccharophila</name>
    <dbReference type="NCBI Taxonomy" id="352475"/>
    <lineage>
        <taxon>Bacteria</taxon>
        <taxon>Pseudomonadati</taxon>
        <taxon>Pseudomonadota</taxon>
        <taxon>Alphaproteobacteria</taxon>
        <taxon>Hyphomicrobiales</taxon>
        <taxon>Rhizobiaceae</taxon>
        <taxon>Shinella</taxon>
    </lineage>
</organism>